<comment type="caution">
    <text evidence="1">The sequence shown here is derived from an EMBL/GenBank/DDBJ whole genome shotgun (WGS) entry which is preliminary data.</text>
</comment>
<accession>A0ABR5YBE5</accession>
<dbReference type="PANTHER" id="PTHR35802">
    <property type="entry name" value="PROTEASE SYNTHASE AND SPORULATION PROTEIN PAI 2"/>
    <property type="match status" value="1"/>
</dbReference>
<reference evidence="2" key="1">
    <citation type="submission" date="2016-01" db="EMBL/GenBank/DDBJ databases">
        <title>Draft genome of Chromobacterium sp. F49.</title>
        <authorList>
            <person name="Hong K.W."/>
        </authorList>
    </citation>
    <scope>NUCLEOTIDE SEQUENCE [LARGE SCALE GENOMIC DNA]</scope>
    <source>
        <strain evidence="2">CN3</strain>
    </source>
</reference>
<keyword evidence="2" id="KW-1185">Reference proteome</keyword>
<dbReference type="RefSeq" id="WP_066690666.1">
    <property type="nucleotide sequence ID" value="NZ_LQQO01000021.1"/>
</dbReference>
<gene>
    <name evidence="1" type="ORF">AVT10_15630</name>
</gene>
<dbReference type="PANTHER" id="PTHR35802:SF1">
    <property type="entry name" value="PROTEASE SYNTHASE AND SPORULATION PROTEIN PAI 2"/>
    <property type="match status" value="1"/>
</dbReference>
<dbReference type="SUPFAM" id="SSF50475">
    <property type="entry name" value="FMN-binding split barrel"/>
    <property type="match status" value="1"/>
</dbReference>
<dbReference type="Gene3D" id="2.30.110.10">
    <property type="entry name" value="Electron Transport, Fmn-binding Protein, Chain A"/>
    <property type="match status" value="1"/>
</dbReference>
<name>A0ABR5YBE5_9SPHN</name>
<evidence type="ECO:0000313" key="2">
    <source>
        <dbReference type="Proteomes" id="UP000076609"/>
    </source>
</evidence>
<proteinExistence type="predicted"/>
<evidence type="ECO:0008006" key="3">
    <source>
        <dbReference type="Google" id="ProtNLM"/>
    </source>
</evidence>
<dbReference type="InterPro" id="IPR007396">
    <property type="entry name" value="TR_PAI2-type"/>
</dbReference>
<dbReference type="Pfam" id="PF04299">
    <property type="entry name" value="FMN_bind_2"/>
    <property type="match status" value="1"/>
</dbReference>
<dbReference type="InterPro" id="IPR012349">
    <property type="entry name" value="Split_barrel_FMN-bd"/>
</dbReference>
<evidence type="ECO:0000313" key="1">
    <source>
        <dbReference type="EMBL" id="KZE13447.1"/>
    </source>
</evidence>
<sequence length="191" mass="20673">MHPNAAFRMGEDAARAFVAGEGFGMLFVMTPDGPRVAQVPVVPGADGALRFHVARSNAVTAHLDGATVLFVVQGPHAYISPRWYAAGPDEVPTWNYLSVEVEGVVRALDRTGLREQIDALAAIYEDEPQWAVDQIDPKKAEAMMDAIAGFELVPTTSRGTAKLNQNKPAEVRARVAERLGDHPLAAWMRTA</sequence>
<dbReference type="EMBL" id="LQQO01000021">
    <property type="protein sequence ID" value="KZE13447.1"/>
    <property type="molecule type" value="Genomic_DNA"/>
</dbReference>
<dbReference type="Proteomes" id="UP000076609">
    <property type="component" value="Unassembled WGS sequence"/>
</dbReference>
<dbReference type="PIRSF" id="PIRSF010372">
    <property type="entry name" value="PaiB"/>
    <property type="match status" value="1"/>
</dbReference>
<protein>
    <recommendedName>
        <fullName evidence="3">FMN-binding negative transcriptional regulator</fullName>
    </recommendedName>
</protein>
<organism evidence="1 2">
    <name type="scientific">Sphingomonas hankookensis</name>
    <dbReference type="NCBI Taxonomy" id="563996"/>
    <lineage>
        <taxon>Bacteria</taxon>
        <taxon>Pseudomonadati</taxon>
        <taxon>Pseudomonadota</taxon>
        <taxon>Alphaproteobacteria</taxon>
        <taxon>Sphingomonadales</taxon>
        <taxon>Sphingomonadaceae</taxon>
        <taxon>Sphingomonas</taxon>
    </lineage>
</organism>